<evidence type="ECO:0000313" key="2">
    <source>
        <dbReference type="Proteomes" id="UP000774326"/>
    </source>
</evidence>
<evidence type="ECO:0000313" key="1">
    <source>
        <dbReference type="EMBL" id="KAH3684116.1"/>
    </source>
</evidence>
<name>A0A9P8Q4X3_WICPI</name>
<gene>
    <name evidence="1" type="ORF">WICPIJ_004912</name>
</gene>
<sequence>MTPDLDSNLSGCTGFNSIGYLDNSTGEVSDLVPKTDISPLNWLLLGFQKLVHVTVCEESTDLGTSPSVWFNDICLELTALSRDREGVIDLSGLCWFFGVGTSKGSIDDSLRVPWSADPCVIFQYLQLSENLCPS</sequence>
<reference evidence="1" key="2">
    <citation type="submission" date="2021-01" db="EMBL/GenBank/DDBJ databases">
        <authorList>
            <person name="Schikora-Tamarit M.A."/>
        </authorList>
    </citation>
    <scope>NUCLEOTIDE SEQUENCE</scope>
    <source>
        <strain evidence="1">CBS2887</strain>
    </source>
</reference>
<organism evidence="1 2">
    <name type="scientific">Wickerhamomyces pijperi</name>
    <name type="common">Yeast</name>
    <name type="synonym">Pichia pijperi</name>
    <dbReference type="NCBI Taxonomy" id="599730"/>
    <lineage>
        <taxon>Eukaryota</taxon>
        <taxon>Fungi</taxon>
        <taxon>Dikarya</taxon>
        <taxon>Ascomycota</taxon>
        <taxon>Saccharomycotina</taxon>
        <taxon>Saccharomycetes</taxon>
        <taxon>Phaffomycetales</taxon>
        <taxon>Wickerhamomycetaceae</taxon>
        <taxon>Wickerhamomyces</taxon>
    </lineage>
</organism>
<dbReference type="AlphaFoldDB" id="A0A9P8Q4X3"/>
<dbReference type="Proteomes" id="UP000774326">
    <property type="component" value="Unassembled WGS sequence"/>
</dbReference>
<comment type="caution">
    <text evidence="1">The sequence shown here is derived from an EMBL/GenBank/DDBJ whole genome shotgun (WGS) entry which is preliminary data.</text>
</comment>
<proteinExistence type="predicted"/>
<reference evidence="1" key="1">
    <citation type="journal article" date="2021" name="Open Biol.">
        <title>Shared evolutionary footprints suggest mitochondrial oxidative damage underlies multiple complex I losses in fungi.</title>
        <authorList>
            <person name="Schikora-Tamarit M.A."/>
            <person name="Marcet-Houben M."/>
            <person name="Nosek J."/>
            <person name="Gabaldon T."/>
        </authorList>
    </citation>
    <scope>NUCLEOTIDE SEQUENCE</scope>
    <source>
        <strain evidence="1">CBS2887</strain>
    </source>
</reference>
<accession>A0A9P8Q4X3</accession>
<keyword evidence="2" id="KW-1185">Reference proteome</keyword>
<dbReference type="EMBL" id="JAEUBG010002701">
    <property type="protein sequence ID" value="KAH3684116.1"/>
    <property type="molecule type" value="Genomic_DNA"/>
</dbReference>
<protein>
    <submittedName>
        <fullName evidence="1">Uncharacterized protein</fullName>
    </submittedName>
</protein>